<evidence type="ECO:0000259" key="2">
    <source>
        <dbReference type="Pfam" id="PF19316"/>
    </source>
</evidence>
<comment type="similarity">
    <text evidence="1">Belongs to the PIGG/PIGN/PIGO family. PIGG subfamily.</text>
</comment>
<keyword evidence="1" id="KW-0472">Membrane</keyword>
<dbReference type="UniPathway" id="UPA00196"/>
<protein>
    <recommendedName>
        <fullName evidence="1">GPI ethanolamine phosphate transferase 2</fullName>
    </recommendedName>
</protein>
<dbReference type="GO" id="GO:0005789">
    <property type="term" value="C:endoplasmic reticulum membrane"/>
    <property type="evidence" value="ECO:0007669"/>
    <property type="project" value="UniProtKB-SubCell"/>
</dbReference>
<keyword evidence="1" id="KW-1133">Transmembrane helix</keyword>
<dbReference type="InterPro" id="IPR017850">
    <property type="entry name" value="Alkaline_phosphatase_core_sf"/>
</dbReference>
<keyword evidence="1" id="KW-0812">Transmembrane</keyword>
<dbReference type="EMBL" id="MPUK01000003">
    <property type="protein sequence ID" value="ONH68221.1"/>
    <property type="molecule type" value="Genomic_DNA"/>
</dbReference>
<name>A0A1V2LB11_CYBFA</name>
<dbReference type="SUPFAM" id="SSF53649">
    <property type="entry name" value="Alkaline phosphatase-like"/>
    <property type="match status" value="1"/>
</dbReference>
<feature type="domain" description="GPI ethanolamine phosphate transferase 2 C-terminal" evidence="2">
    <location>
        <begin position="234"/>
        <end position="653"/>
    </location>
</feature>
<keyword evidence="1" id="KW-0256">Endoplasmic reticulum</keyword>
<accession>A0A1V2LB11</accession>
<dbReference type="VEuPathDB" id="FungiDB:BON22_1714"/>
<organism evidence="3 4">
    <name type="scientific">Cyberlindnera fabianii</name>
    <name type="common">Yeast</name>
    <name type="synonym">Hansenula fabianii</name>
    <dbReference type="NCBI Taxonomy" id="36022"/>
    <lineage>
        <taxon>Eukaryota</taxon>
        <taxon>Fungi</taxon>
        <taxon>Dikarya</taxon>
        <taxon>Ascomycota</taxon>
        <taxon>Saccharomycotina</taxon>
        <taxon>Saccharomycetes</taxon>
        <taxon>Phaffomycetales</taxon>
        <taxon>Phaffomycetaceae</taxon>
        <taxon>Cyberlindnera</taxon>
    </lineage>
</organism>
<dbReference type="InterPro" id="IPR045687">
    <property type="entry name" value="PIGG/GPI7_C"/>
</dbReference>
<keyword evidence="1" id="KW-0337">GPI-anchor biosynthesis</keyword>
<feature type="transmembrane region" description="Helical" evidence="1">
    <location>
        <begin position="509"/>
        <end position="527"/>
    </location>
</feature>
<comment type="function">
    <text evidence="1">Ethanolamine phosphate transferase involved in glycosylphosphatidylinositol-anchor biosynthesis. Transfers ethanolamine phosphate to the GPI second mannose.</text>
</comment>
<keyword evidence="1 3" id="KW-0808">Transferase</keyword>
<dbReference type="InterPro" id="IPR039527">
    <property type="entry name" value="PIGG/GPI7"/>
</dbReference>
<dbReference type="Pfam" id="PF19316">
    <property type="entry name" value="PIGO_PIGG"/>
    <property type="match status" value="1"/>
</dbReference>
<dbReference type="Gene3D" id="3.40.720.10">
    <property type="entry name" value="Alkaline Phosphatase, subunit A"/>
    <property type="match status" value="1"/>
</dbReference>
<proteinExistence type="inferred from homology"/>
<reference evidence="4" key="1">
    <citation type="journal article" date="2017" name="Genome Announc.">
        <title>Genome sequences of Cyberlindnera fabianii 65, Pichia kudriavzevii 129, and Saccharomyces cerevisiae 131 isolated from fermented masau fruits in Zimbabwe.</title>
        <authorList>
            <person name="van Rijswijck I.M.H."/>
            <person name="Derks M.F.L."/>
            <person name="Abee T."/>
            <person name="de Ridder D."/>
            <person name="Smid E.J."/>
        </authorList>
    </citation>
    <scope>NUCLEOTIDE SEQUENCE [LARGE SCALE GENOMIC DNA]</scope>
    <source>
        <strain evidence="4">65</strain>
    </source>
</reference>
<dbReference type="PANTHER" id="PTHR23072:SF0">
    <property type="entry name" value="GPI ETHANOLAMINE PHOSPHATE TRANSFERASE 2"/>
    <property type="match status" value="1"/>
</dbReference>
<dbReference type="PANTHER" id="PTHR23072">
    <property type="entry name" value="PHOSPHATIDYLINOSITOL GLYCAN-RELATED"/>
    <property type="match status" value="1"/>
</dbReference>
<feature type="transmembrane region" description="Helical" evidence="1">
    <location>
        <begin position="266"/>
        <end position="288"/>
    </location>
</feature>
<dbReference type="Proteomes" id="UP000189513">
    <property type="component" value="Unassembled WGS sequence"/>
</dbReference>
<evidence type="ECO:0000313" key="3">
    <source>
        <dbReference type="EMBL" id="ONH68221.1"/>
    </source>
</evidence>
<comment type="pathway">
    <text evidence="1">Glycolipid biosynthesis; glycosylphosphatidylinositol-anchor biosynthesis.</text>
</comment>
<comment type="subcellular location">
    <subcellularLocation>
        <location evidence="1">Endoplasmic reticulum membrane</location>
        <topology evidence="1">Multi-pass membrane protein</topology>
    </subcellularLocation>
</comment>
<feature type="transmembrane region" description="Helical" evidence="1">
    <location>
        <begin position="464"/>
        <end position="489"/>
    </location>
</feature>
<gene>
    <name evidence="3" type="ORF">BON22_1714</name>
</gene>
<feature type="transmembrane region" description="Helical" evidence="1">
    <location>
        <begin position="377"/>
        <end position="396"/>
    </location>
</feature>
<feature type="transmembrane region" description="Helical" evidence="1">
    <location>
        <begin position="434"/>
        <end position="452"/>
    </location>
</feature>
<dbReference type="GO" id="GO:0051267">
    <property type="term" value="F:CP2 mannose-ethanolamine phosphotransferase activity"/>
    <property type="evidence" value="ECO:0007669"/>
    <property type="project" value="TreeGrafter"/>
</dbReference>
<keyword evidence="4" id="KW-1185">Reference proteome</keyword>
<feature type="transmembrane region" description="Helical" evidence="1">
    <location>
        <begin position="403"/>
        <end position="422"/>
    </location>
</feature>
<feature type="transmembrane region" description="Helical" evidence="1">
    <location>
        <begin position="240"/>
        <end position="259"/>
    </location>
</feature>
<feature type="transmembrane region" description="Helical" evidence="1">
    <location>
        <begin position="595"/>
        <end position="614"/>
    </location>
</feature>
<dbReference type="Pfam" id="PF01663">
    <property type="entry name" value="Phosphodiest"/>
    <property type="match status" value="1"/>
</dbReference>
<sequence length="655" mass="73764">MFGDDTWIKLFPGVFDISDGTNSFFVSDFTEVDNNVTRHLDQELSEQNWDCLILHYLGLDHIGHKGGPESPFMPVKQKEMDAIVERIYQSLQSDTLLVVLGDHGMNELGNHGGSSAGETSAALLFASKKFESLGLQNQSPLPYNNEYKYYQKIQQIDLVPTLCSLIHIPTPQNSLGVFIKEFLQLWPQNEKSSVLRENLVHYKKFEDSEVMHTDSEDVIYQYLTETQSSLTRSATNYDDVPIQIALSIMTLIAFINIVILKSNFGIHSIAILGFTLIYGLTVFGSSLIEEEHQIWWWIATLAAVVFVHKKPLNFAAILILIRVLRGWNNSGQKFVGDTVFETLDSFTFLKWLIVFLTISSVGFSLTNGGFSRISPMISFVITFTLSVSLFAYKLLFAISNGEAIPHALISFVAWTISMLQASNAQDCLVDVARMIFSIIGGTLVLRVALRLFKGESYWFMTDIHNIITFTLIMQTSSSNIGIFLVLLGLKAQIGDVFESFGSVDSKTRTAYLTIVLLVLQNLTFFSMGQTNSLNTVDLSNAYNGVKSYDLVAVGVLTFLSNFAGPIYWACAALPIMFECLGSSKDNKWGALRARWIVNSVFYTMTTLLIFGSCYAQRYHLFIWTVFSPKILYTLVWNFFMNLLVELVIVVIVYFY</sequence>
<dbReference type="AlphaFoldDB" id="A0A1V2LB11"/>
<feature type="transmembrane region" description="Helical" evidence="1">
    <location>
        <begin position="345"/>
        <end position="365"/>
    </location>
</feature>
<evidence type="ECO:0000256" key="1">
    <source>
        <dbReference type="RuleBase" id="RU367106"/>
    </source>
</evidence>
<dbReference type="STRING" id="36022.A0A1V2LB11"/>
<feature type="transmembrane region" description="Helical" evidence="1">
    <location>
        <begin position="634"/>
        <end position="654"/>
    </location>
</feature>
<evidence type="ECO:0000313" key="4">
    <source>
        <dbReference type="Proteomes" id="UP000189513"/>
    </source>
</evidence>
<dbReference type="InterPro" id="IPR002591">
    <property type="entry name" value="Phosphodiest/P_Trfase"/>
</dbReference>
<comment type="caution">
    <text evidence="3">The sequence shown here is derived from an EMBL/GenBank/DDBJ whole genome shotgun (WGS) entry which is preliminary data.</text>
</comment>
<feature type="transmembrane region" description="Helical" evidence="1">
    <location>
        <begin position="548"/>
        <end position="575"/>
    </location>
</feature>
<dbReference type="GO" id="GO:0006506">
    <property type="term" value="P:GPI anchor biosynthetic process"/>
    <property type="evidence" value="ECO:0007669"/>
    <property type="project" value="UniProtKB-UniPathway"/>
</dbReference>